<keyword evidence="3" id="KW-1185">Reference proteome</keyword>
<comment type="caution">
    <text evidence="2">The sequence shown here is derived from an EMBL/GenBank/DDBJ whole genome shotgun (WGS) entry which is preliminary data.</text>
</comment>
<dbReference type="Pfam" id="PF06985">
    <property type="entry name" value="HET"/>
    <property type="match status" value="1"/>
</dbReference>
<dbReference type="AlphaFoldDB" id="A0A395MI67"/>
<proteinExistence type="predicted"/>
<organism evidence="2 3">
    <name type="scientific">Fusarium flagelliforme</name>
    <dbReference type="NCBI Taxonomy" id="2675880"/>
    <lineage>
        <taxon>Eukaryota</taxon>
        <taxon>Fungi</taxon>
        <taxon>Dikarya</taxon>
        <taxon>Ascomycota</taxon>
        <taxon>Pezizomycotina</taxon>
        <taxon>Sordariomycetes</taxon>
        <taxon>Hypocreomycetidae</taxon>
        <taxon>Hypocreales</taxon>
        <taxon>Nectriaceae</taxon>
        <taxon>Fusarium</taxon>
        <taxon>Fusarium incarnatum-equiseti species complex</taxon>
    </lineage>
</organism>
<dbReference type="STRING" id="2594813.A0A395MI67"/>
<evidence type="ECO:0000313" key="2">
    <source>
        <dbReference type="EMBL" id="RFN47470.1"/>
    </source>
</evidence>
<dbReference type="InterPro" id="IPR010730">
    <property type="entry name" value="HET"/>
</dbReference>
<dbReference type="EMBL" id="PXXK01000252">
    <property type="protein sequence ID" value="RFN47470.1"/>
    <property type="molecule type" value="Genomic_DNA"/>
</dbReference>
<reference evidence="2 3" key="1">
    <citation type="journal article" date="2018" name="PLoS Pathog.">
        <title>Evolution of structural diversity of trichothecenes, a family of toxins produced by plant pathogenic and entomopathogenic fungi.</title>
        <authorList>
            <person name="Proctor R.H."/>
            <person name="McCormick S.P."/>
            <person name="Kim H.S."/>
            <person name="Cardoza R.E."/>
            <person name="Stanley A.M."/>
            <person name="Lindo L."/>
            <person name="Kelly A."/>
            <person name="Brown D.W."/>
            <person name="Lee T."/>
            <person name="Vaughan M.M."/>
            <person name="Alexander N.J."/>
            <person name="Busman M."/>
            <person name="Gutierrez S."/>
        </authorList>
    </citation>
    <scope>NUCLEOTIDE SEQUENCE [LARGE SCALE GENOMIC DNA]</scope>
    <source>
        <strain evidence="2 3">NRRL 13405</strain>
    </source>
</reference>
<dbReference type="PANTHER" id="PTHR33112:SF16">
    <property type="entry name" value="HETEROKARYON INCOMPATIBILITY DOMAIN-CONTAINING PROTEIN"/>
    <property type="match status" value="1"/>
</dbReference>
<accession>A0A395MI67</accession>
<name>A0A395MI67_9HYPO</name>
<sequence length="738" mass="85139">MASIQQPILEKDGALDDECDMCSKIVESFKTSFSISILVELGNVGDLLAQSCPHVDWLRHIGFMYGIVPDYETKQLQLHKFRDRRSAYFGVNYSTRAAHYWSTTRHFELLFRPEIPHHPGTAMVLDNDWIDISLIKDWSSRCMNSHSDSCDKSLESLAPFKPQYLIDVKRYCIDSCIDACPRFIALSYTWGQTKSFRTTMSTVEQLEKPGSLSLPHIASQIPKTILNAMELTRSLGENWLWVDSLCIVQDDEVALGHELKQMHRIYASSFLTIIAKDGRDADYGLRGLYGISTARSVKQSIIPLARNERLSLMQTEYPLPTPSIYDYTERMWTCQEQVFSTRCLTFESGYIAWQCSCANWVEQRLYDPEGDGCLTGDLNQFRDLIDSHVPTLWNLTRLVRHFNQRHLNFDEDVFDAFSGFHTHLNSLYPSGLVFGHPELFFDISLCWFTVPHSSSRRRKPARNSSSSLFRHRLPSWSWMGWHGGPVFPFDLEHTSSPSSEAGFTESVTEFHIIESPRTVISKKVDCTWSQLRKASPDYMPSGWKRIKFEPPKEFSGDLYTHHQYRTSFMPGSMPKELPRYIYSHTSGGDNPRNLCWYPVPVVDAASEEDTEHQAYREYQYLWCQTTQAYLFGSLETVSDGDYNFYLIKDSNGNAVGGLQSHYNEESGVLEEGVNIELIAIVKGWTTALRNLESRAHVMDEIVWMDQWQADIEKKQDCYHVLWMSEKIRWLIERVSGLF</sequence>
<dbReference type="Proteomes" id="UP000265631">
    <property type="component" value="Unassembled WGS sequence"/>
</dbReference>
<dbReference type="PANTHER" id="PTHR33112">
    <property type="entry name" value="DOMAIN PROTEIN, PUTATIVE-RELATED"/>
    <property type="match status" value="1"/>
</dbReference>
<feature type="domain" description="Heterokaryon incompatibility" evidence="1">
    <location>
        <begin position="183"/>
        <end position="336"/>
    </location>
</feature>
<evidence type="ECO:0000259" key="1">
    <source>
        <dbReference type="Pfam" id="PF06985"/>
    </source>
</evidence>
<evidence type="ECO:0000313" key="3">
    <source>
        <dbReference type="Proteomes" id="UP000265631"/>
    </source>
</evidence>
<gene>
    <name evidence="2" type="ORF">FIE12Z_8265</name>
</gene>
<protein>
    <submittedName>
        <fullName evidence="2">Het-domain-containing protein</fullName>
    </submittedName>
</protein>